<dbReference type="Pfam" id="PF03899">
    <property type="entry name" value="ATP-synt_I"/>
    <property type="match status" value="1"/>
</dbReference>
<evidence type="ECO:0000256" key="5">
    <source>
        <dbReference type="ARBA" id="ARBA00023136"/>
    </source>
</evidence>
<evidence type="ECO:0000256" key="1">
    <source>
        <dbReference type="ARBA" id="ARBA00004651"/>
    </source>
</evidence>
<evidence type="ECO:0000313" key="7">
    <source>
        <dbReference type="EMBL" id="MFD2638559.1"/>
    </source>
</evidence>
<dbReference type="Proteomes" id="UP001597452">
    <property type="component" value="Unassembled WGS sequence"/>
</dbReference>
<keyword evidence="3 6" id="KW-0812">Transmembrane</keyword>
<feature type="transmembrane region" description="Helical" evidence="6">
    <location>
        <begin position="73"/>
        <end position="92"/>
    </location>
</feature>
<evidence type="ECO:0000256" key="3">
    <source>
        <dbReference type="ARBA" id="ARBA00022692"/>
    </source>
</evidence>
<comment type="caution">
    <text evidence="7">The sequence shown here is derived from an EMBL/GenBank/DDBJ whole genome shotgun (WGS) entry which is preliminary data.</text>
</comment>
<protein>
    <submittedName>
        <fullName evidence="7">ATP synthase subunit I</fullName>
    </submittedName>
</protein>
<keyword evidence="2" id="KW-1003">Cell membrane</keyword>
<evidence type="ECO:0000256" key="2">
    <source>
        <dbReference type="ARBA" id="ARBA00022475"/>
    </source>
</evidence>
<dbReference type="PANTHER" id="PTHR40035:SF1">
    <property type="entry name" value="ATP SYNTHASE PROTEIN I"/>
    <property type="match status" value="1"/>
</dbReference>
<organism evidence="7 8">
    <name type="scientific">Piscibacillus salipiscarius</name>
    <dbReference type="NCBI Taxonomy" id="299480"/>
    <lineage>
        <taxon>Bacteria</taxon>
        <taxon>Bacillati</taxon>
        <taxon>Bacillota</taxon>
        <taxon>Bacilli</taxon>
        <taxon>Bacillales</taxon>
        <taxon>Bacillaceae</taxon>
        <taxon>Piscibacillus</taxon>
    </lineage>
</organism>
<feature type="transmembrane region" description="Helical" evidence="6">
    <location>
        <begin position="98"/>
        <end position="118"/>
    </location>
</feature>
<dbReference type="InterPro" id="IPR005598">
    <property type="entry name" value="ATP_synth_I"/>
</dbReference>
<feature type="transmembrane region" description="Helical" evidence="6">
    <location>
        <begin position="12"/>
        <end position="28"/>
    </location>
</feature>
<keyword evidence="5 6" id="KW-0472">Membrane</keyword>
<feature type="transmembrane region" description="Helical" evidence="6">
    <location>
        <begin position="34"/>
        <end position="52"/>
    </location>
</feature>
<reference evidence="8" key="1">
    <citation type="journal article" date="2019" name="Int. J. Syst. Evol. Microbiol.">
        <title>The Global Catalogue of Microorganisms (GCM) 10K type strain sequencing project: providing services to taxonomists for standard genome sequencing and annotation.</title>
        <authorList>
            <consortium name="The Broad Institute Genomics Platform"/>
            <consortium name="The Broad Institute Genome Sequencing Center for Infectious Disease"/>
            <person name="Wu L."/>
            <person name="Ma J."/>
        </authorList>
    </citation>
    <scope>NUCLEOTIDE SEQUENCE [LARGE SCALE GENOMIC DNA]</scope>
    <source>
        <strain evidence="8">TISTR 1571</strain>
    </source>
</reference>
<accession>A0ABW5Q9A8</accession>
<evidence type="ECO:0000256" key="6">
    <source>
        <dbReference type="SAM" id="Phobius"/>
    </source>
</evidence>
<gene>
    <name evidence="7" type="ORF">ACFSW4_06775</name>
</gene>
<dbReference type="PANTHER" id="PTHR40035">
    <property type="entry name" value="ATP SYNTHASE PROTEIN I"/>
    <property type="match status" value="1"/>
</dbReference>
<sequence>MDNYTYMVSRQLKWMFYILAIFVIGWGFTDYQTIFAGLILGAGISTFNLWLLQVKINRLGQGVVERDEKRRTLGMLTRFATAALAAAIGLQYPEVFNMIAVMIGLMTPYLVIIIDYFLTQTELTTRKRGE</sequence>
<evidence type="ECO:0000313" key="8">
    <source>
        <dbReference type="Proteomes" id="UP001597452"/>
    </source>
</evidence>
<proteinExistence type="predicted"/>
<comment type="subcellular location">
    <subcellularLocation>
        <location evidence="1">Cell membrane</location>
        <topology evidence="1">Multi-pass membrane protein</topology>
    </subcellularLocation>
</comment>
<dbReference type="RefSeq" id="WP_054754780.1">
    <property type="nucleotide sequence ID" value="NZ_JBHUMZ010000018.1"/>
</dbReference>
<name>A0ABW5Q9A8_9BACI</name>
<keyword evidence="4 6" id="KW-1133">Transmembrane helix</keyword>
<dbReference type="EMBL" id="JBHUMZ010000018">
    <property type="protein sequence ID" value="MFD2638559.1"/>
    <property type="molecule type" value="Genomic_DNA"/>
</dbReference>
<dbReference type="InterPro" id="IPR039072">
    <property type="entry name" value="ATP_synth_I_Bacilli"/>
</dbReference>
<keyword evidence="8" id="KW-1185">Reference proteome</keyword>
<evidence type="ECO:0000256" key="4">
    <source>
        <dbReference type="ARBA" id="ARBA00022989"/>
    </source>
</evidence>